<proteinExistence type="predicted"/>
<reference evidence="2 3" key="1">
    <citation type="submission" date="2024-02" db="EMBL/GenBank/DDBJ databases">
        <title>Roseibium algae sp. nov., isolated from marine alga (Grateloupia sp.), showing potential in myo-inositol conversion.</title>
        <authorList>
            <person name="Wang Y."/>
        </authorList>
    </citation>
    <scope>NUCLEOTIDE SEQUENCE [LARGE SCALE GENOMIC DNA]</scope>
    <source>
        <strain evidence="2 3">H3510</strain>
    </source>
</reference>
<dbReference type="PANTHER" id="PTHR36503">
    <property type="entry name" value="BLR2520 PROTEIN"/>
    <property type="match status" value="1"/>
</dbReference>
<protein>
    <submittedName>
        <fullName evidence="2">VOC family protein</fullName>
    </submittedName>
</protein>
<evidence type="ECO:0000313" key="2">
    <source>
        <dbReference type="EMBL" id="MEJ8473884.1"/>
    </source>
</evidence>
<dbReference type="Pfam" id="PF00903">
    <property type="entry name" value="Glyoxalase"/>
    <property type="match status" value="1"/>
</dbReference>
<name>A0ABU8TI98_9HYPH</name>
<dbReference type="PROSITE" id="PS51819">
    <property type="entry name" value="VOC"/>
    <property type="match status" value="1"/>
</dbReference>
<organism evidence="2 3">
    <name type="scientific">Roseibium algae</name>
    <dbReference type="NCBI Taxonomy" id="3123038"/>
    <lineage>
        <taxon>Bacteria</taxon>
        <taxon>Pseudomonadati</taxon>
        <taxon>Pseudomonadota</taxon>
        <taxon>Alphaproteobacteria</taxon>
        <taxon>Hyphomicrobiales</taxon>
        <taxon>Stappiaceae</taxon>
        <taxon>Roseibium</taxon>
    </lineage>
</organism>
<dbReference type="Proteomes" id="UP001385499">
    <property type="component" value="Unassembled WGS sequence"/>
</dbReference>
<dbReference type="InterPro" id="IPR004360">
    <property type="entry name" value="Glyas_Fos-R_dOase_dom"/>
</dbReference>
<comment type="caution">
    <text evidence="2">The sequence shown here is derived from an EMBL/GenBank/DDBJ whole genome shotgun (WGS) entry which is preliminary data.</text>
</comment>
<dbReference type="Gene3D" id="3.10.180.10">
    <property type="entry name" value="2,3-Dihydroxybiphenyl 1,2-Dioxygenase, domain 1"/>
    <property type="match status" value="1"/>
</dbReference>
<dbReference type="EMBL" id="JBAKIA010000004">
    <property type="protein sequence ID" value="MEJ8473884.1"/>
    <property type="molecule type" value="Genomic_DNA"/>
</dbReference>
<dbReference type="InterPro" id="IPR029068">
    <property type="entry name" value="Glyas_Bleomycin-R_OHBP_Dase"/>
</dbReference>
<keyword evidence="3" id="KW-1185">Reference proteome</keyword>
<evidence type="ECO:0000313" key="3">
    <source>
        <dbReference type="Proteomes" id="UP001385499"/>
    </source>
</evidence>
<dbReference type="SUPFAM" id="SSF54593">
    <property type="entry name" value="Glyoxalase/Bleomycin resistance protein/Dihydroxybiphenyl dioxygenase"/>
    <property type="match status" value="1"/>
</dbReference>
<dbReference type="InterPro" id="IPR037523">
    <property type="entry name" value="VOC_core"/>
</dbReference>
<sequence>MEQRLSMITLSVPDVANARHFFEEGLGWTRAKAPEKDIAFYQTGSNVLALYSRTALIKELGQDVAERTTGGVTISWNGRTEAEVDAAFEQALAAGAKQVKTPVKVFWGGYSGYVEIPGGHLLELAFNPFWPIAHDGSITLET</sequence>
<accession>A0ABU8TI98</accession>
<feature type="domain" description="VOC" evidence="1">
    <location>
        <begin position="4"/>
        <end position="127"/>
    </location>
</feature>
<gene>
    <name evidence="2" type="ORF">V6575_07280</name>
</gene>
<dbReference type="RefSeq" id="WP_340273577.1">
    <property type="nucleotide sequence ID" value="NZ_JBAKIA010000004.1"/>
</dbReference>
<evidence type="ECO:0000259" key="1">
    <source>
        <dbReference type="PROSITE" id="PS51819"/>
    </source>
</evidence>
<dbReference type="PANTHER" id="PTHR36503:SF1">
    <property type="entry name" value="BLR2520 PROTEIN"/>
    <property type="match status" value="1"/>
</dbReference>